<evidence type="ECO:0000259" key="1">
    <source>
        <dbReference type="Pfam" id="PF12680"/>
    </source>
</evidence>
<dbReference type="Proteomes" id="UP001589716">
    <property type="component" value="Unassembled WGS sequence"/>
</dbReference>
<evidence type="ECO:0000313" key="2">
    <source>
        <dbReference type="EMBL" id="MFB9554920.1"/>
    </source>
</evidence>
<reference evidence="2 3" key="1">
    <citation type="submission" date="2024-09" db="EMBL/GenBank/DDBJ databases">
        <authorList>
            <person name="Sun Q."/>
            <person name="Mori K."/>
        </authorList>
    </citation>
    <scope>NUCLEOTIDE SEQUENCE [LARGE SCALE GENOMIC DNA]</scope>
    <source>
        <strain evidence="2 3">JCM 4414</strain>
    </source>
</reference>
<comment type="caution">
    <text evidence="2">The sequence shown here is derived from an EMBL/GenBank/DDBJ whole genome shotgun (WGS) entry which is preliminary data.</text>
</comment>
<protein>
    <submittedName>
        <fullName evidence="2">Nuclear transport factor 2 family protein</fullName>
    </submittedName>
</protein>
<keyword evidence="3" id="KW-1185">Reference proteome</keyword>
<dbReference type="InterPro" id="IPR032710">
    <property type="entry name" value="NTF2-like_dom_sf"/>
</dbReference>
<dbReference type="Gene3D" id="3.10.450.50">
    <property type="match status" value="1"/>
</dbReference>
<evidence type="ECO:0000313" key="3">
    <source>
        <dbReference type="Proteomes" id="UP001589716"/>
    </source>
</evidence>
<organism evidence="2 3">
    <name type="scientific">Streptomyces roseoviridis</name>
    <dbReference type="NCBI Taxonomy" id="67361"/>
    <lineage>
        <taxon>Bacteria</taxon>
        <taxon>Bacillati</taxon>
        <taxon>Actinomycetota</taxon>
        <taxon>Actinomycetes</taxon>
        <taxon>Kitasatosporales</taxon>
        <taxon>Streptomycetaceae</taxon>
        <taxon>Streptomyces</taxon>
    </lineage>
</organism>
<name>A0ABV5QN39_9ACTN</name>
<dbReference type="EMBL" id="JBHMCT010000008">
    <property type="protein sequence ID" value="MFB9554920.1"/>
    <property type="molecule type" value="Genomic_DNA"/>
</dbReference>
<gene>
    <name evidence="2" type="ORF">ACFFTP_12025</name>
</gene>
<sequence length="110" mass="12246">MTFPVDRLSDPTVRAFVEALNANDQSALDELLTPDATMSDDGSDRNVREWLDREVFSSNGHMEVEDETDGGLGLVATYRNDRWGAMRTAWRFTVEGGKVTRFETGQASAD</sequence>
<dbReference type="RefSeq" id="WP_345488869.1">
    <property type="nucleotide sequence ID" value="NZ_BAAAWU010000001.1"/>
</dbReference>
<proteinExistence type="predicted"/>
<accession>A0ABV5QN39</accession>
<dbReference type="Pfam" id="PF12680">
    <property type="entry name" value="SnoaL_2"/>
    <property type="match status" value="1"/>
</dbReference>
<dbReference type="InterPro" id="IPR037401">
    <property type="entry name" value="SnoaL-like"/>
</dbReference>
<dbReference type="SUPFAM" id="SSF54427">
    <property type="entry name" value="NTF2-like"/>
    <property type="match status" value="1"/>
</dbReference>
<feature type="domain" description="SnoaL-like" evidence="1">
    <location>
        <begin position="13"/>
        <end position="101"/>
    </location>
</feature>